<reference evidence="2" key="1">
    <citation type="submission" date="2021-02" db="EMBL/GenBank/DDBJ databases">
        <authorList>
            <person name="Nowell W R."/>
        </authorList>
    </citation>
    <scope>NUCLEOTIDE SEQUENCE</scope>
</reference>
<evidence type="ECO:0000313" key="2">
    <source>
        <dbReference type="EMBL" id="CAF1258933.1"/>
    </source>
</evidence>
<dbReference type="EMBL" id="CAJOBC010017865">
    <property type="protein sequence ID" value="CAF4034756.1"/>
    <property type="molecule type" value="Genomic_DNA"/>
</dbReference>
<keyword evidence="4" id="KW-1185">Reference proteome</keyword>
<feature type="compositionally biased region" description="Polar residues" evidence="1">
    <location>
        <begin position="72"/>
        <end position="85"/>
    </location>
</feature>
<name>A0A815AFV5_9BILA</name>
<dbReference type="AlphaFoldDB" id="A0A815AFV5"/>
<proteinExistence type="predicted"/>
<evidence type="ECO:0000313" key="4">
    <source>
        <dbReference type="Proteomes" id="UP000663829"/>
    </source>
</evidence>
<dbReference type="Proteomes" id="UP000681722">
    <property type="component" value="Unassembled WGS sequence"/>
</dbReference>
<gene>
    <name evidence="2" type="ORF">GPM918_LOCUS26508</name>
    <name evidence="3" type="ORF">SRO942_LOCUS26679</name>
</gene>
<evidence type="ECO:0000313" key="3">
    <source>
        <dbReference type="EMBL" id="CAF4034756.1"/>
    </source>
</evidence>
<dbReference type="EMBL" id="CAJNOQ010010707">
    <property type="protein sequence ID" value="CAF1258933.1"/>
    <property type="molecule type" value="Genomic_DNA"/>
</dbReference>
<dbReference type="Proteomes" id="UP000663829">
    <property type="component" value="Unassembled WGS sequence"/>
</dbReference>
<comment type="caution">
    <text evidence="2">The sequence shown here is derived from an EMBL/GenBank/DDBJ whole genome shotgun (WGS) entry which is preliminary data.</text>
</comment>
<accession>A0A815AFV5</accession>
<sequence length="220" mass="26430">MTLFNAFDRQHNLPEGVIDHATPPPLEDYTYNNYDHEAYAPYMYNIPQYPPFNYHADINYQQMYPEPKKASKQTSRNNQQIQQKSIPLPPVYPIEERYNPSYNNYDYIPSQYTGAHLGPFILQNSQNGYKLPYLPSNNHYHSQYFQHSSYPPHYNNKGDYEQQRYYQQMRDNITRSQSLSIAREHDSLSVRSQREARPGIIYSYLNLEHPKTRRRKWYSR</sequence>
<protein>
    <submittedName>
        <fullName evidence="2">Uncharacterized protein</fullName>
    </submittedName>
</protein>
<evidence type="ECO:0000256" key="1">
    <source>
        <dbReference type="SAM" id="MobiDB-lite"/>
    </source>
</evidence>
<feature type="region of interest" description="Disordered" evidence="1">
    <location>
        <begin position="67"/>
        <end position="93"/>
    </location>
</feature>
<organism evidence="2 4">
    <name type="scientific">Didymodactylos carnosus</name>
    <dbReference type="NCBI Taxonomy" id="1234261"/>
    <lineage>
        <taxon>Eukaryota</taxon>
        <taxon>Metazoa</taxon>
        <taxon>Spiralia</taxon>
        <taxon>Gnathifera</taxon>
        <taxon>Rotifera</taxon>
        <taxon>Eurotatoria</taxon>
        <taxon>Bdelloidea</taxon>
        <taxon>Philodinida</taxon>
        <taxon>Philodinidae</taxon>
        <taxon>Didymodactylos</taxon>
    </lineage>
</organism>